<evidence type="ECO:0000313" key="1">
    <source>
        <dbReference type="EMBL" id="PAV09600.1"/>
    </source>
</evidence>
<gene>
    <name evidence="1" type="ORF">ASJ83_06200</name>
</gene>
<keyword evidence="2" id="KW-1185">Reference proteome</keyword>
<evidence type="ECO:0000313" key="2">
    <source>
        <dbReference type="Proteomes" id="UP000243820"/>
    </source>
</evidence>
<dbReference type="InterPro" id="IPR025534">
    <property type="entry name" value="DUF4420"/>
</dbReference>
<dbReference type="Pfam" id="PF14390">
    <property type="entry name" value="DUF4420"/>
    <property type="match status" value="1"/>
</dbReference>
<dbReference type="Proteomes" id="UP000243820">
    <property type="component" value="Unassembled WGS sequence"/>
</dbReference>
<dbReference type="EMBL" id="LMVO01000010">
    <property type="protein sequence ID" value="PAV09600.1"/>
    <property type="molecule type" value="Genomic_DNA"/>
</dbReference>
<proteinExistence type="predicted"/>
<dbReference type="AlphaFoldDB" id="A0AAX0Q889"/>
<evidence type="ECO:0008006" key="3">
    <source>
        <dbReference type="Google" id="ProtNLM"/>
    </source>
</evidence>
<dbReference type="RefSeq" id="WP_095641998.1">
    <property type="nucleotide sequence ID" value="NZ_LMVO01000010.1"/>
</dbReference>
<organism evidence="1 2">
    <name type="scientific">Methanocorpusculum parvum</name>
    <dbReference type="NCBI Taxonomy" id="2193"/>
    <lineage>
        <taxon>Archaea</taxon>
        <taxon>Methanobacteriati</taxon>
        <taxon>Methanobacteriota</taxon>
        <taxon>Stenosarchaea group</taxon>
        <taxon>Methanomicrobia</taxon>
        <taxon>Methanomicrobiales</taxon>
        <taxon>Methanocorpusculaceae</taxon>
        <taxon>Methanocorpusculum</taxon>
    </lineage>
</organism>
<comment type="caution">
    <text evidence="1">The sequence shown here is derived from an EMBL/GenBank/DDBJ whole genome shotgun (WGS) entry which is preliminary data.</text>
</comment>
<reference evidence="1 2" key="1">
    <citation type="journal article" date="2017" name="BMC Genomics">
        <title>Genomic analysis of methanogenic archaea reveals a shift towards energy conservation.</title>
        <authorList>
            <person name="Gilmore S.P."/>
            <person name="Henske J.K."/>
            <person name="Sexton J.A."/>
            <person name="Solomon K.V."/>
            <person name="Seppala S."/>
            <person name="Yoo J.I."/>
            <person name="Huyett L.M."/>
            <person name="Pressman A."/>
            <person name="Cogan J.Z."/>
            <person name="Kivenson V."/>
            <person name="Peng X."/>
            <person name="Tan Y."/>
            <person name="Valentine D.L."/>
            <person name="O'Malley M.A."/>
        </authorList>
    </citation>
    <scope>NUCLEOTIDE SEQUENCE [LARGE SCALE GENOMIC DNA]</scope>
    <source>
        <strain evidence="1 2">XII</strain>
    </source>
</reference>
<accession>A0AAX0Q889</accession>
<name>A0AAX0Q889_9EURY</name>
<protein>
    <recommendedName>
        <fullName evidence="3">PD-(D/E)XK motif protein</fullName>
    </recommendedName>
</protein>
<sequence>MKTLNNVTIIYQSILADITTSHGKFSRLIWNDTNCIPTLYVIDAVQKTREFCIRWNTKTMCSLSQLPRWGGIQITIAEINEYPSACGNYLIFEQLPDYEADIFETVIADLEENIQDISDDQTLSTVVQNVLLKWKEFFSISPDFQLSLEKQQGLYGELLFLKKLIEQNGCSAVYQWSGPDAETHDFYIAGNAVEIKTSSKKTNNVIISSESQLDQSNVSGDLYLVFYSLRHSKVDGESLHEIVSSIQQLLNNDLNAEREFKQKLFKTGYLIEKDDLYQEKFTLLNMQRYLVSSHFPKIIRSDLKNGISSVSYSLDLSVCENYLIDSSYFEQNVLKLVI</sequence>